<dbReference type="Gene3D" id="3.40.50.1820">
    <property type="entry name" value="alpha/beta hydrolase"/>
    <property type="match status" value="1"/>
</dbReference>
<dbReference type="RefSeq" id="WP_094252428.1">
    <property type="nucleotide sequence ID" value="NZ_JBHLXL010000001.1"/>
</dbReference>
<dbReference type="OrthoDB" id="9812921at2"/>
<dbReference type="GO" id="GO:0008236">
    <property type="term" value="F:serine-type peptidase activity"/>
    <property type="evidence" value="ECO:0007669"/>
    <property type="project" value="InterPro"/>
</dbReference>
<accession>A0A235FBG8</accession>
<proteinExistence type="predicted"/>
<evidence type="ECO:0000313" key="2">
    <source>
        <dbReference type="EMBL" id="OYD58287.1"/>
    </source>
</evidence>
<organism evidence="2 3">
    <name type="scientific">Fictibacillus aquaticus</name>
    <dbReference type="NCBI Taxonomy" id="2021314"/>
    <lineage>
        <taxon>Bacteria</taxon>
        <taxon>Bacillati</taxon>
        <taxon>Bacillota</taxon>
        <taxon>Bacilli</taxon>
        <taxon>Bacillales</taxon>
        <taxon>Fictibacillaceae</taxon>
        <taxon>Fictibacillus</taxon>
    </lineage>
</organism>
<dbReference type="InterPro" id="IPR053145">
    <property type="entry name" value="AB_hydrolase_Est10"/>
</dbReference>
<dbReference type="GO" id="GO:0006508">
    <property type="term" value="P:proteolysis"/>
    <property type="evidence" value="ECO:0007669"/>
    <property type="project" value="InterPro"/>
</dbReference>
<sequence>MKDGTMIEKQRFPSPSPHISLYKVTYWSSGLQVKGLLALPKAKGKFPGLLYLRGGIKKVGMVRIARIVQFASQGFVVMAPFYRGNEGGEGNEDFAGDDREDAFSAYELLKHLPQVESSNLHVFGFSRGGPMALFTAMEYPEIKSVVTWGGVTDMALTYEERVDMRRMMKRVIGGTPEKYPERYKWRSPVYDCEKLSAPLLAIHGMRDENVSVGHTLMMKQCLRELGKPHETWIYPQFHHAFPPLENRMITMALCDWMKTQAKEKSPIL</sequence>
<keyword evidence="3" id="KW-1185">Reference proteome</keyword>
<dbReference type="Pfam" id="PF00326">
    <property type="entry name" value="Peptidase_S9"/>
    <property type="match status" value="1"/>
</dbReference>
<keyword evidence="2" id="KW-0378">Hydrolase</keyword>
<reference evidence="2 3" key="1">
    <citation type="submission" date="2017-07" db="EMBL/GenBank/DDBJ databases">
        <title>Fictibacillus sp. nov. GDSW-R2A3 Genome sequencing and assembly.</title>
        <authorList>
            <person name="Mayilraj S."/>
        </authorList>
    </citation>
    <scope>NUCLEOTIDE SEQUENCE [LARGE SCALE GENOMIC DNA]</scope>
    <source>
        <strain evidence="2 3">GDSW-R2A3</strain>
    </source>
</reference>
<evidence type="ECO:0000313" key="3">
    <source>
        <dbReference type="Proteomes" id="UP000215059"/>
    </source>
</evidence>
<dbReference type="InterPro" id="IPR029058">
    <property type="entry name" value="AB_hydrolase_fold"/>
</dbReference>
<name>A0A235FBG8_9BACL</name>
<protein>
    <submittedName>
        <fullName evidence="2">Alpha/beta hydrolase</fullName>
    </submittedName>
</protein>
<dbReference type="InterPro" id="IPR001375">
    <property type="entry name" value="Peptidase_S9_cat"/>
</dbReference>
<dbReference type="Proteomes" id="UP000215059">
    <property type="component" value="Unassembled WGS sequence"/>
</dbReference>
<dbReference type="GO" id="GO:0052689">
    <property type="term" value="F:carboxylic ester hydrolase activity"/>
    <property type="evidence" value="ECO:0007669"/>
    <property type="project" value="TreeGrafter"/>
</dbReference>
<dbReference type="AlphaFoldDB" id="A0A235FBG8"/>
<dbReference type="PANTHER" id="PTHR43265:SF1">
    <property type="entry name" value="ESTERASE ESTD"/>
    <property type="match status" value="1"/>
</dbReference>
<evidence type="ECO:0000259" key="1">
    <source>
        <dbReference type="Pfam" id="PF00326"/>
    </source>
</evidence>
<gene>
    <name evidence="2" type="ORF">CGZ90_10430</name>
</gene>
<dbReference type="EMBL" id="NOII01000002">
    <property type="protein sequence ID" value="OYD58287.1"/>
    <property type="molecule type" value="Genomic_DNA"/>
</dbReference>
<comment type="caution">
    <text evidence="2">The sequence shown here is derived from an EMBL/GenBank/DDBJ whole genome shotgun (WGS) entry which is preliminary data.</text>
</comment>
<feature type="domain" description="Peptidase S9 prolyl oligopeptidase catalytic" evidence="1">
    <location>
        <begin position="66"/>
        <end position="262"/>
    </location>
</feature>
<dbReference type="SUPFAM" id="SSF53474">
    <property type="entry name" value="alpha/beta-Hydrolases"/>
    <property type="match status" value="1"/>
</dbReference>
<dbReference type="PANTHER" id="PTHR43265">
    <property type="entry name" value="ESTERASE ESTD"/>
    <property type="match status" value="1"/>
</dbReference>